<name>A0A0P0EG75_AZOBR</name>
<evidence type="ECO:0000313" key="2">
    <source>
        <dbReference type="Proteomes" id="UP000298774"/>
    </source>
</evidence>
<geneLocation type="plasmid" evidence="1 2">
    <name>p1</name>
</geneLocation>
<sequence>MTDMLSKSDQTELEALKARLEAALAGGDDVLTEAEIDRLGELRARERARILAIAQQRQQREAVRGVDRIKLALQRAQRRA</sequence>
<accession>A0A0P0EG75</accession>
<organism evidence="1 2">
    <name type="scientific">Azospirillum brasilense</name>
    <dbReference type="NCBI Taxonomy" id="192"/>
    <lineage>
        <taxon>Bacteria</taxon>
        <taxon>Pseudomonadati</taxon>
        <taxon>Pseudomonadota</taxon>
        <taxon>Alphaproteobacteria</taxon>
        <taxon>Rhodospirillales</taxon>
        <taxon>Azospirillaceae</taxon>
        <taxon>Azospirillum</taxon>
    </lineage>
</organism>
<dbReference type="KEGG" id="abf:AMK58_15385"/>
<dbReference type="Proteomes" id="UP000298774">
    <property type="component" value="Plasmid p1"/>
</dbReference>
<gene>
    <name evidence="1" type="ORF">D3868_14110</name>
</gene>
<evidence type="ECO:0000313" key="1">
    <source>
        <dbReference type="EMBL" id="QCO10253.1"/>
    </source>
</evidence>
<protein>
    <submittedName>
        <fullName evidence="1">Uncharacterized protein</fullName>
    </submittedName>
</protein>
<reference evidence="1 2" key="1">
    <citation type="submission" date="2018-09" db="EMBL/GenBank/DDBJ databases">
        <title>Whole genome based analysis of evolution and adaptive divergence in Indian and Brazilian strains of Azospirillum brasilense.</title>
        <authorList>
            <person name="Singh C."/>
            <person name="Tripathi A.K."/>
        </authorList>
    </citation>
    <scope>NUCLEOTIDE SEQUENCE [LARGE SCALE GENOMIC DNA]</scope>
    <source>
        <strain evidence="1 2">MTCC4038</strain>
        <plasmid evidence="1 2">p1</plasmid>
    </source>
</reference>
<keyword evidence="1" id="KW-0614">Plasmid</keyword>
<dbReference type="EMBL" id="CP032340">
    <property type="protein sequence ID" value="QCO10253.1"/>
    <property type="molecule type" value="Genomic_DNA"/>
</dbReference>
<proteinExistence type="predicted"/>
<dbReference type="AlphaFoldDB" id="A0A0P0EG75"/>